<dbReference type="InterPro" id="IPR004992">
    <property type="entry name" value="EutN_CcmL"/>
</dbReference>
<accession>A0A9D1TKP7</accession>
<comment type="caution">
    <text evidence="4">The sequence shown here is derived from an EMBL/GenBank/DDBJ whole genome shotgun (WGS) entry which is preliminary data.</text>
</comment>
<dbReference type="PROSITE" id="PS51932">
    <property type="entry name" value="BMV"/>
    <property type="match status" value="1"/>
</dbReference>
<comment type="subcellular location">
    <subcellularLocation>
        <location evidence="1">Carboxysome</location>
    </subcellularLocation>
</comment>
<sequence length="94" mass="10120">MQLGQVIGNVWATRKEEGLEGLKLLIVQPLNAHNEPIRNHMVAADRIGAGIGDKVLVTSGGSSRYILKERTIPIDAVVVGIVDSTEIERGGTFE</sequence>
<keyword evidence="3" id="KW-1283">Bacterial microcompartment</keyword>
<reference evidence="4" key="1">
    <citation type="journal article" date="2021" name="PeerJ">
        <title>Extensive microbial diversity within the chicken gut microbiome revealed by metagenomics and culture.</title>
        <authorList>
            <person name="Gilroy R."/>
            <person name="Ravi A."/>
            <person name="Getino M."/>
            <person name="Pursley I."/>
            <person name="Horton D.L."/>
            <person name="Alikhan N.F."/>
            <person name="Baker D."/>
            <person name="Gharbi K."/>
            <person name="Hall N."/>
            <person name="Watson M."/>
            <person name="Adriaenssens E.M."/>
            <person name="Foster-Nyarko E."/>
            <person name="Jarju S."/>
            <person name="Secka A."/>
            <person name="Antonio M."/>
            <person name="Oren A."/>
            <person name="Chaudhuri R.R."/>
            <person name="La Ragione R."/>
            <person name="Hildebrand F."/>
            <person name="Pallen M.J."/>
        </authorList>
    </citation>
    <scope>NUCLEOTIDE SEQUENCE</scope>
    <source>
        <strain evidence="4">CHK169-2315</strain>
    </source>
</reference>
<dbReference type="PANTHER" id="PTHR36539">
    <property type="entry name" value="ETHANOLAMINE UTILIZATION PROTEIN EUTN"/>
    <property type="match status" value="1"/>
</dbReference>
<organism evidence="4 5">
    <name type="scientific">Candidatus Pseudogracilibacillus intestinigallinarum</name>
    <dbReference type="NCBI Taxonomy" id="2838742"/>
    <lineage>
        <taxon>Bacteria</taxon>
        <taxon>Bacillati</taxon>
        <taxon>Bacillota</taxon>
        <taxon>Bacilli</taxon>
        <taxon>Bacillales</taxon>
        <taxon>Bacillaceae</taxon>
        <taxon>Pseudogracilibacillus</taxon>
    </lineage>
</organism>
<dbReference type="GO" id="GO:0031470">
    <property type="term" value="C:carboxysome"/>
    <property type="evidence" value="ECO:0007669"/>
    <property type="project" value="UniProtKB-SubCell"/>
</dbReference>
<dbReference type="InterPro" id="IPR036677">
    <property type="entry name" value="EutN_CcmL_sf"/>
</dbReference>
<evidence type="ECO:0000256" key="2">
    <source>
        <dbReference type="ARBA" id="ARBA00023669"/>
    </source>
</evidence>
<dbReference type="Gene3D" id="2.40.50.220">
    <property type="entry name" value="EutN/Ccml"/>
    <property type="match status" value="1"/>
</dbReference>
<protein>
    <submittedName>
        <fullName evidence="4">EutN/CcmL family microcompartment protein</fullName>
    </submittedName>
</protein>
<name>A0A9D1TKP7_9BACI</name>
<dbReference type="PANTHER" id="PTHR36539:SF2">
    <property type="entry name" value="ETHANOLAMINE UTILIZATION PROTEIN"/>
    <property type="match status" value="1"/>
</dbReference>
<dbReference type="SUPFAM" id="SSF159133">
    <property type="entry name" value="EutN/CcmL-like"/>
    <property type="match status" value="1"/>
</dbReference>
<reference evidence="4" key="2">
    <citation type="submission" date="2021-04" db="EMBL/GenBank/DDBJ databases">
        <authorList>
            <person name="Gilroy R."/>
        </authorList>
    </citation>
    <scope>NUCLEOTIDE SEQUENCE</scope>
    <source>
        <strain evidence="4">CHK169-2315</strain>
    </source>
</reference>
<evidence type="ECO:0000313" key="5">
    <source>
        <dbReference type="Proteomes" id="UP000823937"/>
    </source>
</evidence>
<dbReference type="Pfam" id="PF03319">
    <property type="entry name" value="EutN_CcmL"/>
    <property type="match status" value="1"/>
</dbReference>
<dbReference type="CDD" id="cd01614">
    <property type="entry name" value="EutN_CcmL"/>
    <property type="match status" value="1"/>
</dbReference>
<gene>
    <name evidence="4" type="ORF">H9895_11550</name>
</gene>
<evidence type="ECO:0000256" key="1">
    <source>
        <dbReference type="ARBA" id="ARBA00023587"/>
    </source>
</evidence>
<proteinExistence type="predicted"/>
<dbReference type="Proteomes" id="UP000823937">
    <property type="component" value="Unassembled WGS sequence"/>
</dbReference>
<dbReference type="EMBL" id="DXHX01000167">
    <property type="protein sequence ID" value="HIV75699.1"/>
    <property type="molecule type" value="Genomic_DNA"/>
</dbReference>
<keyword evidence="2" id="KW-1282">Carboxysome</keyword>
<evidence type="ECO:0000256" key="3">
    <source>
        <dbReference type="ARBA" id="ARBA00024446"/>
    </source>
</evidence>
<evidence type="ECO:0000313" key="4">
    <source>
        <dbReference type="EMBL" id="HIV75699.1"/>
    </source>
</evidence>
<dbReference type="AlphaFoldDB" id="A0A9D1TKP7"/>